<dbReference type="AlphaFoldDB" id="A0A4R2RIL5"/>
<keyword evidence="3" id="KW-1185">Reference proteome</keyword>
<evidence type="ECO:0000256" key="1">
    <source>
        <dbReference type="SAM" id="MobiDB-lite"/>
    </source>
</evidence>
<accession>A0A4R2RIL5</accession>
<evidence type="ECO:0000313" key="3">
    <source>
        <dbReference type="Proteomes" id="UP000295050"/>
    </source>
</evidence>
<sequence>MNATQLINMAVRIVMRKFLNKGIDAGIDMATRRRQDTDPADRRDAHAQAQDTKKRVKQSMRIARRIGRF</sequence>
<protein>
    <submittedName>
        <fullName evidence="2">Uncharacterized protein</fullName>
    </submittedName>
</protein>
<feature type="region of interest" description="Disordered" evidence="1">
    <location>
        <begin position="30"/>
        <end position="59"/>
    </location>
</feature>
<reference evidence="2 3" key="1">
    <citation type="submission" date="2019-03" db="EMBL/GenBank/DDBJ databases">
        <title>Genomic Encyclopedia of Type Strains, Phase IV (KMG-IV): sequencing the most valuable type-strain genomes for metagenomic binning, comparative biology and taxonomic classification.</title>
        <authorList>
            <person name="Goeker M."/>
        </authorList>
    </citation>
    <scope>NUCLEOTIDE SEQUENCE [LARGE SCALE GENOMIC DNA]</scope>
    <source>
        <strain evidence="2 3">DSM 24766</strain>
    </source>
</reference>
<proteinExistence type="predicted"/>
<evidence type="ECO:0000313" key="2">
    <source>
        <dbReference type="EMBL" id="TCP61987.1"/>
    </source>
</evidence>
<dbReference type="RefSeq" id="WP_132950850.1">
    <property type="nucleotide sequence ID" value="NZ_SLXU01000003.1"/>
</dbReference>
<dbReference type="Proteomes" id="UP000295050">
    <property type="component" value="Unassembled WGS sequence"/>
</dbReference>
<dbReference type="OrthoDB" id="7876991at2"/>
<organism evidence="2 3">
    <name type="scientific">Rhodovulum bhavnagarense</name>
    <dbReference type="NCBI Taxonomy" id="992286"/>
    <lineage>
        <taxon>Bacteria</taxon>
        <taxon>Pseudomonadati</taxon>
        <taxon>Pseudomonadota</taxon>
        <taxon>Alphaproteobacteria</taxon>
        <taxon>Rhodobacterales</taxon>
        <taxon>Paracoccaceae</taxon>
        <taxon>Rhodovulum</taxon>
    </lineage>
</organism>
<name>A0A4R2RIL5_9RHOB</name>
<dbReference type="EMBL" id="SLXU01000003">
    <property type="protein sequence ID" value="TCP61987.1"/>
    <property type="molecule type" value="Genomic_DNA"/>
</dbReference>
<feature type="compositionally biased region" description="Basic and acidic residues" evidence="1">
    <location>
        <begin position="30"/>
        <end position="46"/>
    </location>
</feature>
<comment type="caution">
    <text evidence="2">The sequence shown here is derived from an EMBL/GenBank/DDBJ whole genome shotgun (WGS) entry which is preliminary data.</text>
</comment>
<gene>
    <name evidence="2" type="ORF">EV663_103174</name>
</gene>